<comment type="subcellular location">
    <subcellularLocation>
        <location evidence="1">Cell outer membrane</location>
    </subcellularLocation>
</comment>
<gene>
    <name evidence="9" type="ORF">C8P67_104346</name>
</gene>
<organism evidence="9 10">
    <name type="scientific">Flavobacterium aquicola</name>
    <dbReference type="NCBI Taxonomy" id="1682742"/>
    <lineage>
        <taxon>Bacteria</taxon>
        <taxon>Pseudomonadati</taxon>
        <taxon>Bacteroidota</taxon>
        <taxon>Flavobacteriia</taxon>
        <taxon>Flavobacteriales</taxon>
        <taxon>Flavobacteriaceae</taxon>
        <taxon>Flavobacterium</taxon>
    </lineage>
</organism>
<dbReference type="Pfam" id="PF14322">
    <property type="entry name" value="SusD-like_3"/>
    <property type="match status" value="1"/>
</dbReference>
<evidence type="ECO:0000259" key="8">
    <source>
        <dbReference type="Pfam" id="PF14322"/>
    </source>
</evidence>
<feature type="domain" description="RagB/SusD" evidence="7">
    <location>
        <begin position="354"/>
        <end position="491"/>
    </location>
</feature>
<comment type="caution">
    <text evidence="9">The sequence shown here is derived from an EMBL/GenBank/DDBJ whole genome shotgun (WGS) entry which is preliminary data.</text>
</comment>
<protein>
    <submittedName>
        <fullName evidence="9">Putative outer membrane starch-binding protein</fullName>
    </submittedName>
</protein>
<dbReference type="Proteomes" id="UP000257136">
    <property type="component" value="Unassembled WGS sequence"/>
</dbReference>
<accession>A0A3E0EN89</accession>
<sequence length="492" mass="54204">MKKIYIAAFVFSTFFFAGCADDYLDVDQTESISTKDTELFNNDAGATTFVTAIYNKFLNWDMTSFGWIGLSSITSDDADKGSSPGDTGTDKDVLDALTYDASNPSAESTFTANYAGINRCNQALNIIPQLDKADPVLRTRLIGEAKFLRAFMYFTLVKCYGGVPIIDHLPNPSSEADRIMLSTRKSSAEVYAYIENDLNDAIAALPLKSQYSSSEKARASKGAAYALLAKVNLYQKNWQKVIDNCNLVTGYSIVPDYASMFQLAGENGPESIFEINGVGAVPIKGIEGYSNTQGARGAGGWGWGFNTPSESLVNAYEAGDKRKNATIIFAGTTLYDGRFVPLTVENPRYNYKAYSSTFTDAWETDTNIKYLRYAEVLLMKAEALNELGQTYEAIPLLNQIRNRAGLANTVFSSQSDIRMAIWRERRVEMAFEHDRFFDLVRTGQAKAAFAADISPSFPNGKTFTEGKNELFPIPATFIRQAGGLSQQNPGYN</sequence>
<dbReference type="Gene3D" id="1.25.40.390">
    <property type="match status" value="1"/>
</dbReference>
<reference evidence="9 10" key="1">
    <citation type="submission" date="2018-08" db="EMBL/GenBank/DDBJ databases">
        <title>Genomic Encyclopedia of Archaeal and Bacterial Type Strains, Phase II (KMG-II): from individual species to whole genera.</title>
        <authorList>
            <person name="Goeker M."/>
        </authorList>
    </citation>
    <scope>NUCLEOTIDE SEQUENCE [LARGE SCALE GENOMIC DNA]</scope>
    <source>
        <strain evidence="9 10">DSM 100880</strain>
    </source>
</reference>
<dbReference type="Pfam" id="PF07980">
    <property type="entry name" value="SusD_RagB"/>
    <property type="match status" value="1"/>
</dbReference>
<dbReference type="InterPro" id="IPR011990">
    <property type="entry name" value="TPR-like_helical_dom_sf"/>
</dbReference>
<dbReference type="AlphaFoldDB" id="A0A3E0EN89"/>
<dbReference type="PROSITE" id="PS51257">
    <property type="entry name" value="PROKAR_LIPOPROTEIN"/>
    <property type="match status" value="1"/>
</dbReference>
<dbReference type="CDD" id="cd08977">
    <property type="entry name" value="SusD"/>
    <property type="match status" value="1"/>
</dbReference>
<evidence type="ECO:0000256" key="1">
    <source>
        <dbReference type="ARBA" id="ARBA00004442"/>
    </source>
</evidence>
<evidence type="ECO:0000256" key="3">
    <source>
        <dbReference type="ARBA" id="ARBA00022729"/>
    </source>
</evidence>
<feature type="signal peptide" evidence="6">
    <location>
        <begin position="1"/>
        <end position="20"/>
    </location>
</feature>
<dbReference type="GO" id="GO:0009279">
    <property type="term" value="C:cell outer membrane"/>
    <property type="evidence" value="ECO:0007669"/>
    <property type="project" value="UniProtKB-SubCell"/>
</dbReference>
<keyword evidence="5" id="KW-0998">Cell outer membrane</keyword>
<evidence type="ECO:0000259" key="7">
    <source>
        <dbReference type="Pfam" id="PF07980"/>
    </source>
</evidence>
<feature type="domain" description="SusD-like N-terminal" evidence="8">
    <location>
        <begin position="70"/>
        <end position="233"/>
    </location>
</feature>
<name>A0A3E0EN89_9FLAO</name>
<evidence type="ECO:0000256" key="6">
    <source>
        <dbReference type="SAM" id="SignalP"/>
    </source>
</evidence>
<dbReference type="SUPFAM" id="SSF48452">
    <property type="entry name" value="TPR-like"/>
    <property type="match status" value="1"/>
</dbReference>
<dbReference type="OrthoDB" id="5694214at2"/>
<evidence type="ECO:0000313" key="10">
    <source>
        <dbReference type="Proteomes" id="UP000257136"/>
    </source>
</evidence>
<dbReference type="RefSeq" id="WP_115812570.1">
    <property type="nucleotide sequence ID" value="NZ_QUNI01000004.1"/>
</dbReference>
<dbReference type="EMBL" id="QUNI01000004">
    <property type="protein sequence ID" value="REG99714.1"/>
    <property type="molecule type" value="Genomic_DNA"/>
</dbReference>
<dbReference type="InterPro" id="IPR012944">
    <property type="entry name" value="SusD_RagB_dom"/>
</dbReference>
<evidence type="ECO:0000256" key="2">
    <source>
        <dbReference type="ARBA" id="ARBA00006275"/>
    </source>
</evidence>
<keyword evidence="4" id="KW-0472">Membrane</keyword>
<keyword evidence="3 6" id="KW-0732">Signal</keyword>
<comment type="similarity">
    <text evidence="2">Belongs to the SusD family.</text>
</comment>
<dbReference type="InterPro" id="IPR033985">
    <property type="entry name" value="SusD-like_N"/>
</dbReference>
<evidence type="ECO:0000256" key="4">
    <source>
        <dbReference type="ARBA" id="ARBA00023136"/>
    </source>
</evidence>
<keyword evidence="10" id="KW-1185">Reference proteome</keyword>
<proteinExistence type="inferred from homology"/>
<feature type="chain" id="PRO_5017710713" evidence="6">
    <location>
        <begin position="21"/>
        <end position="492"/>
    </location>
</feature>
<evidence type="ECO:0000256" key="5">
    <source>
        <dbReference type="ARBA" id="ARBA00023237"/>
    </source>
</evidence>
<evidence type="ECO:0000313" key="9">
    <source>
        <dbReference type="EMBL" id="REG99714.1"/>
    </source>
</evidence>